<dbReference type="GO" id="GO:0016192">
    <property type="term" value="P:vesicle-mediated transport"/>
    <property type="evidence" value="ECO:0007669"/>
    <property type="project" value="InterPro"/>
</dbReference>
<dbReference type="InterPro" id="IPR001388">
    <property type="entry name" value="Synaptobrevin-like"/>
</dbReference>
<protein>
    <submittedName>
        <fullName evidence="5">Vesicle-associated membrane protein</fullName>
    </submittedName>
</protein>
<evidence type="ECO:0000259" key="4">
    <source>
        <dbReference type="PROSITE" id="PS50892"/>
    </source>
</evidence>
<dbReference type="PANTHER" id="PTHR21136:SF174">
    <property type="entry name" value="MEMBRANE PROTEIN, PUTATIVE-RELATED"/>
    <property type="match status" value="1"/>
</dbReference>
<keyword evidence="3" id="KW-1133">Transmembrane helix</keyword>
<dbReference type="GO" id="GO:0015031">
    <property type="term" value="P:protein transport"/>
    <property type="evidence" value="ECO:0007669"/>
    <property type="project" value="UniProtKB-KW"/>
</dbReference>
<dbReference type="Gene3D" id="3.30.450.50">
    <property type="entry name" value="Longin domain"/>
    <property type="match status" value="1"/>
</dbReference>
<proteinExistence type="predicted"/>
<dbReference type="PROSITE" id="PS50892">
    <property type="entry name" value="V_SNARE"/>
    <property type="match status" value="1"/>
</dbReference>
<dbReference type="EMBL" id="KC544844">
    <property type="protein sequence ID" value="AGN32906.1"/>
    <property type="molecule type" value="Genomic_DNA"/>
</dbReference>
<evidence type="ECO:0000256" key="2">
    <source>
        <dbReference type="PROSITE-ProRule" id="PRU00290"/>
    </source>
</evidence>
<evidence type="ECO:0000256" key="1">
    <source>
        <dbReference type="ARBA" id="ARBA00022927"/>
    </source>
</evidence>
<feature type="transmembrane region" description="Helical" evidence="3">
    <location>
        <begin position="271"/>
        <end position="290"/>
    </location>
</feature>
<dbReference type="CDD" id="cd15843">
    <property type="entry name" value="R-SNARE"/>
    <property type="match status" value="1"/>
</dbReference>
<keyword evidence="2" id="KW-0175">Coiled coil</keyword>
<accession>R9TNE6</accession>
<dbReference type="GO" id="GO:0016020">
    <property type="term" value="C:membrane"/>
    <property type="evidence" value="ECO:0007669"/>
    <property type="project" value="InterPro"/>
</dbReference>
<dbReference type="InterPro" id="IPR051097">
    <property type="entry name" value="Synaptobrevin-like_transport"/>
</dbReference>
<feature type="transmembrane region" description="Helical" evidence="3">
    <location>
        <begin position="34"/>
        <end position="55"/>
    </location>
</feature>
<dbReference type="SUPFAM" id="SSF64356">
    <property type="entry name" value="SNARE-like"/>
    <property type="match status" value="1"/>
</dbReference>
<dbReference type="SUPFAM" id="SSF58038">
    <property type="entry name" value="SNARE fusion complex"/>
    <property type="match status" value="1"/>
</dbReference>
<organism evidence="5">
    <name type="scientific">Trypanosoma rangeli</name>
    <dbReference type="NCBI Taxonomy" id="5698"/>
    <lineage>
        <taxon>Eukaryota</taxon>
        <taxon>Discoba</taxon>
        <taxon>Euglenozoa</taxon>
        <taxon>Kinetoplastea</taxon>
        <taxon>Metakinetoplastina</taxon>
        <taxon>Trypanosomatida</taxon>
        <taxon>Trypanosomatidae</taxon>
        <taxon>Trypanosoma</taxon>
        <taxon>Herpetosoma</taxon>
    </lineage>
</organism>
<reference evidence="5" key="1">
    <citation type="submission" date="2013-01" db="EMBL/GenBank/DDBJ databases">
        <title>Unveiling the Trypanosoma rangeli genome, the neglected and avirulent trypanosome of mammals.</title>
        <authorList>
            <person name="Stoco P.H."/>
            <person name="Wagner G."/>
            <person name="Gerber A."/>
            <person name="Zaha A."/>
            <person name="Monteiro K.M."/>
            <person name="Thompson C."/>
            <person name="Bartholomeu D.C."/>
            <person name="Bahia D."/>
            <person name="Loreto E."/>
            <person name="Prestes E.B."/>
            <person name="De Moraes M.H."/>
            <person name="Lueckemeyer D.D."/>
            <person name="Lima F.M."/>
            <person name="Vallejo G.A."/>
            <person name="Silveira Filho J.F."/>
            <person name="Tyler K.M."/>
            <person name="Almeida L.G."/>
            <person name="Steindel M."/>
            <person name="Ortiz M.F.D.E."/>
            <person name="Siervo M.A."/>
            <person name="Cunha O.L.D.E."/>
            <person name="Neto R."/>
            <person name="Rodrigues-Luiz G."/>
            <person name="Teixeira S.M."/>
            <person name="Silva R."/>
            <person name="Murta S.M."/>
            <person name="Sincero T.C."/>
            <person name="Mendes T.A."/>
            <person name="Urmenyi T.P."/>
            <person name="Da Rocha W.D."/>
            <person name="Vasconcellos A.T."/>
            <person name="Grisard E.C."/>
        </authorList>
    </citation>
    <scope>NUCLEOTIDE SEQUENCE</scope>
</reference>
<evidence type="ECO:0000313" key="5">
    <source>
        <dbReference type="EMBL" id="AGN32906.1"/>
    </source>
</evidence>
<dbReference type="PRINTS" id="PR00219">
    <property type="entry name" value="SYNAPTOBREVN"/>
</dbReference>
<keyword evidence="1" id="KW-0653">Protein transport</keyword>
<evidence type="ECO:0000256" key="3">
    <source>
        <dbReference type="SAM" id="Phobius"/>
    </source>
</evidence>
<keyword evidence="3" id="KW-0472">Membrane</keyword>
<keyword evidence="3" id="KW-0812">Transmembrane</keyword>
<keyword evidence="1" id="KW-0813">Transport</keyword>
<dbReference type="PANTHER" id="PTHR21136">
    <property type="entry name" value="SNARE PROTEINS"/>
    <property type="match status" value="1"/>
</dbReference>
<dbReference type="Pfam" id="PF00957">
    <property type="entry name" value="Synaptobrevin"/>
    <property type="match status" value="1"/>
</dbReference>
<dbReference type="InterPro" id="IPR011012">
    <property type="entry name" value="Longin-like_dom_sf"/>
</dbReference>
<sequence length="299" mass="33354">MKAVIDAPKCCFCSCIVDMSACLCVPAACNVISVSYAFSLLLLLFFVGFLIVPLLRLFLRACVCACVDHQDSFCFCFSIRTVGQMPIKYSCINDGTVLLAEYPPGEQPKLAETMQKVIATVPGKEYRRKTIEDKEGGVNYHYISNGEGRIVACVTTNEMRMRTVFAFLEAVEPLVRGNVGPPGTELRNGKKLLQQKMDFYNNPQNDKITALNDDINQVVDVMMDNMDKVLARGDRIDTLHEKSNTLADQAEQFKQRSTQLKRNMCLKNLKLTLMIAGVLGIVILIIVLIACKPNFSNCR</sequence>
<dbReference type="FunFam" id="1.20.5.110:FF:000098">
    <property type="entry name" value="Vesicle-associated membrane protein"/>
    <property type="match status" value="1"/>
</dbReference>
<dbReference type="AlphaFoldDB" id="R9TNE6"/>
<dbReference type="InterPro" id="IPR042855">
    <property type="entry name" value="V_SNARE_CC"/>
</dbReference>
<feature type="domain" description="V-SNARE coiled-coil homology" evidence="4">
    <location>
        <begin position="207"/>
        <end position="267"/>
    </location>
</feature>
<dbReference type="Gene3D" id="1.20.5.110">
    <property type="match status" value="1"/>
</dbReference>
<name>R9TNE6_TRYRA</name>